<accession>T1EYE2</accession>
<keyword evidence="4" id="KW-1185">Reference proteome</keyword>
<feature type="chain" id="PRO_5010980109" evidence="1">
    <location>
        <begin position="19"/>
        <end position="187"/>
    </location>
</feature>
<reference evidence="2 4" key="2">
    <citation type="journal article" date="2013" name="Nature">
        <title>Insights into bilaterian evolution from three spiralian genomes.</title>
        <authorList>
            <person name="Simakov O."/>
            <person name="Marletaz F."/>
            <person name="Cho S.J."/>
            <person name="Edsinger-Gonzales E."/>
            <person name="Havlak P."/>
            <person name="Hellsten U."/>
            <person name="Kuo D.H."/>
            <person name="Larsson T."/>
            <person name="Lv J."/>
            <person name="Arendt D."/>
            <person name="Savage R."/>
            <person name="Osoegawa K."/>
            <person name="de Jong P."/>
            <person name="Grimwood J."/>
            <person name="Chapman J.A."/>
            <person name="Shapiro H."/>
            <person name="Aerts A."/>
            <person name="Otillar R.P."/>
            <person name="Terry A.Y."/>
            <person name="Boore J.L."/>
            <person name="Grigoriev I.V."/>
            <person name="Lindberg D.R."/>
            <person name="Seaver E.C."/>
            <person name="Weisblat D.A."/>
            <person name="Putnam N.H."/>
            <person name="Rokhsar D.S."/>
        </authorList>
    </citation>
    <scope>NUCLEOTIDE SEQUENCE</scope>
</reference>
<feature type="signal peptide" evidence="1">
    <location>
        <begin position="1"/>
        <end position="18"/>
    </location>
</feature>
<protein>
    <submittedName>
        <fullName evidence="2 3">Uncharacterized protein</fullName>
    </submittedName>
</protein>
<dbReference type="Proteomes" id="UP000015101">
    <property type="component" value="Unassembled WGS sequence"/>
</dbReference>
<dbReference type="EMBL" id="KB095812">
    <property type="protein sequence ID" value="ESO11687.1"/>
    <property type="molecule type" value="Genomic_DNA"/>
</dbReference>
<dbReference type="GeneID" id="20201592"/>
<gene>
    <name evidence="3" type="primary">20201592</name>
    <name evidence="2" type="ORF">HELRODRAFT_166702</name>
</gene>
<dbReference type="EMBL" id="AMQM01002525">
    <property type="status" value="NOT_ANNOTATED_CDS"/>
    <property type="molecule type" value="Genomic_DNA"/>
</dbReference>
<name>T1EYE2_HELRO</name>
<proteinExistence type="predicted"/>
<evidence type="ECO:0000313" key="2">
    <source>
        <dbReference type="EMBL" id="ESO11687.1"/>
    </source>
</evidence>
<sequence>MTILALALIAGGFVGSSGNSENIRVKRQVNSGAPLITCQNLTTTPISKYPPYNLSNLSPDTFKLCPALLYDKNLRIEQLNTLASIALLAYSTTAVGRWADDILNNVSIIALGLNDTQFAQLSYSASALTNLGLNLYHIPGTFEKIVTLYANWKTKNTAALTTTSVTALQGVMCGCNETDLGQLVNYE</sequence>
<keyword evidence="1" id="KW-0732">Signal</keyword>
<evidence type="ECO:0000313" key="3">
    <source>
        <dbReference type="EnsemblMetazoa" id="HelroP166702"/>
    </source>
</evidence>
<organism evidence="3 4">
    <name type="scientific">Helobdella robusta</name>
    <name type="common">Californian leech</name>
    <dbReference type="NCBI Taxonomy" id="6412"/>
    <lineage>
        <taxon>Eukaryota</taxon>
        <taxon>Metazoa</taxon>
        <taxon>Spiralia</taxon>
        <taxon>Lophotrochozoa</taxon>
        <taxon>Annelida</taxon>
        <taxon>Clitellata</taxon>
        <taxon>Hirudinea</taxon>
        <taxon>Rhynchobdellida</taxon>
        <taxon>Glossiphoniidae</taxon>
        <taxon>Helobdella</taxon>
    </lineage>
</organism>
<dbReference type="CTD" id="20201592"/>
<dbReference type="HOGENOM" id="CLU_1449191_0_0_1"/>
<dbReference type="InParanoid" id="T1EYE2"/>
<dbReference type="KEGG" id="hro:HELRODRAFT_166702"/>
<dbReference type="AlphaFoldDB" id="T1EYE2"/>
<dbReference type="RefSeq" id="XP_009010175.1">
    <property type="nucleotide sequence ID" value="XM_009011927.1"/>
</dbReference>
<reference evidence="3" key="3">
    <citation type="submission" date="2015-06" db="UniProtKB">
        <authorList>
            <consortium name="EnsemblMetazoa"/>
        </authorList>
    </citation>
    <scope>IDENTIFICATION</scope>
</reference>
<reference evidence="4" key="1">
    <citation type="submission" date="2012-12" db="EMBL/GenBank/DDBJ databases">
        <authorList>
            <person name="Hellsten U."/>
            <person name="Grimwood J."/>
            <person name="Chapman J.A."/>
            <person name="Shapiro H."/>
            <person name="Aerts A."/>
            <person name="Otillar R.P."/>
            <person name="Terry A.Y."/>
            <person name="Boore J.L."/>
            <person name="Simakov O."/>
            <person name="Marletaz F."/>
            <person name="Cho S.-J."/>
            <person name="Edsinger-Gonzales E."/>
            <person name="Havlak P."/>
            <person name="Kuo D.-H."/>
            <person name="Larsson T."/>
            <person name="Lv J."/>
            <person name="Arendt D."/>
            <person name="Savage R."/>
            <person name="Osoegawa K."/>
            <person name="de Jong P."/>
            <person name="Lindberg D.R."/>
            <person name="Seaver E.C."/>
            <person name="Weisblat D.A."/>
            <person name="Putnam N.H."/>
            <person name="Grigoriev I.V."/>
            <person name="Rokhsar D.S."/>
        </authorList>
    </citation>
    <scope>NUCLEOTIDE SEQUENCE</scope>
</reference>
<dbReference type="EnsemblMetazoa" id="HelroT166702">
    <property type="protein sequence ID" value="HelroP166702"/>
    <property type="gene ID" value="HelroG166702"/>
</dbReference>
<evidence type="ECO:0000256" key="1">
    <source>
        <dbReference type="SAM" id="SignalP"/>
    </source>
</evidence>
<evidence type="ECO:0000313" key="4">
    <source>
        <dbReference type="Proteomes" id="UP000015101"/>
    </source>
</evidence>